<dbReference type="Proteomes" id="UP001183604">
    <property type="component" value="Unassembled WGS sequence"/>
</dbReference>
<evidence type="ECO:0000313" key="1">
    <source>
        <dbReference type="EMBL" id="MDA1385933.1"/>
    </source>
</evidence>
<dbReference type="EMBL" id="JAPZVQ010000007">
    <property type="protein sequence ID" value="MDA1385933.1"/>
    <property type="molecule type" value="Genomic_DNA"/>
</dbReference>
<comment type="caution">
    <text evidence="1">The sequence shown here is derived from an EMBL/GenBank/DDBJ whole genome shotgun (WGS) entry which is preliminary data.</text>
</comment>
<organism evidence="1 3">
    <name type="scientific">Glycomyces lechevalierae</name>
    <dbReference type="NCBI Taxonomy" id="256034"/>
    <lineage>
        <taxon>Bacteria</taxon>
        <taxon>Bacillati</taxon>
        <taxon>Actinomycetota</taxon>
        <taxon>Actinomycetes</taxon>
        <taxon>Glycomycetales</taxon>
        <taxon>Glycomycetaceae</taxon>
        <taxon>Glycomyces</taxon>
    </lineage>
</organism>
<keyword evidence="4" id="KW-1185">Reference proteome</keyword>
<sequence length="182" mass="19701">MSAFETARTTAEELLAPTLPRRWRRAQAVGAKAALIGAEIFSRDEGGVLATAAMLIDIGHAPAAAETGFSQLDGARWLRARDWDERITGLVAHCSFAIVEAELRGCREELEAEFPDEDSAVTQALCYCDMTTGPDGESLNVESRIAEAATRYGPNHVVTKFLERAHPAILEAVGQTERALAF</sequence>
<accession>A0A9X3T911</accession>
<evidence type="ECO:0000313" key="4">
    <source>
        <dbReference type="Proteomes" id="UP001183604"/>
    </source>
</evidence>
<name>A0A9X3T911_9ACTN</name>
<dbReference type="EMBL" id="JAVDYD010000001">
    <property type="protein sequence ID" value="MDR7340910.1"/>
    <property type="molecule type" value="Genomic_DNA"/>
</dbReference>
<protein>
    <submittedName>
        <fullName evidence="1">Phosphohydrolase</fullName>
    </submittedName>
</protein>
<dbReference type="RefSeq" id="WP_270122398.1">
    <property type="nucleotide sequence ID" value="NZ_BAAAOM010000001.1"/>
</dbReference>
<evidence type="ECO:0000313" key="3">
    <source>
        <dbReference type="Proteomes" id="UP001145799"/>
    </source>
</evidence>
<reference evidence="1" key="1">
    <citation type="submission" date="2022-12" db="EMBL/GenBank/DDBJ databases">
        <title>Gycomyces niveus sp.nov., a novel actinomycete isolated from soil in Shouguang.</title>
        <authorList>
            <person name="Yang X."/>
        </authorList>
    </citation>
    <scope>NUCLEOTIDE SEQUENCE</scope>
    <source>
        <strain evidence="1">DSM 44724</strain>
    </source>
</reference>
<dbReference type="Proteomes" id="UP001145799">
    <property type="component" value="Unassembled WGS sequence"/>
</dbReference>
<proteinExistence type="predicted"/>
<evidence type="ECO:0000313" key="2">
    <source>
        <dbReference type="EMBL" id="MDR7340910.1"/>
    </source>
</evidence>
<reference evidence="2 4" key="2">
    <citation type="submission" date="2023-07" db="EMBL/GenBank/DDBJ databases">
        <title>Sequencing the genomes of 1000 actinobacteria strains.</title>
        <authorList>
            <person name="Klenk H.-P."/>
        </authorList>
    </citation>
    <scope>NUCLEOTIDE SEQUENCE [LARGE SCALE GENOMIC DNA]</scope>
    <source>
        <strain evidence="2 4">DSM 44724</strain>
    </source>
</reference>
<gene>
    <name evidence="2" type="ORF">J2S69_004629</name>
    <name evidence="1" type="ORF">O2L01_13150</name>
</gene>
<dbReference type="AlphaFoldDB" id="A0A9X3T911"/>